<keyword evidence="1" id="KW-0378">Hydrolase</keyword>
<dbReference type="OrthoDB" id="9784036at2"/>
<dbReference type="Gene3D" id="3.40.50.1820">
    <property type="entry name" value="alpha/beta hydrolase"/>
    <property type="match status" value="1"/>
</dbReference>
<dbReference type="HOGENOM" id="CLU_039834_0_1_10"/>
<dbReference type="SUPFAM" id="SSF53474">
    <property type="entry name" value="alpha/beta-Hydrolases"/>
    <property type="match status" value="1"/>
</dbReference>
<reference evidence="1 2" key="1">
    <citation type="submission" date="2012-06" db="EMBL/GenBank/DDBJ databases">
        <title>The complete genome of Aequorivita sublithincola DSM 14238.</title>
        <authorList>
            <consortium name="US DOE Joint Genome Institute (JGI-PGF)"/>
            <person name="Lucas S."/>
            <person name="Copeland A."/>
            <person name="Lapidus A."/>
            <person name="Goodwin L."/>
            <person name="Pitluck S."/>
            <person name="Peters L."/>
            <person name="Munk A.C.C."/>
            <person name="Kyrpides N."/>
            <person name="Mavromatis K."/>
            <person name="Pagani I."/>
            <person name="Ivanova N."/>
            <person name="Ovchinnikova G."/>
            <person name="Zeytun A."/>
            <person name="Detter J.C."/>
            <person name="Han C."/>
            <person name="Land M."/>
            <person name="Hauser L."/>
            <person name="Markowitz V."/>
            <person name="Cheng J.-F."/>
            <person name="Hugenholtz P."/>
            <person name="Woyke T."/>
            <person name="Wu D."/>
            <person name="Tindall B."/>
            <person name="Faehnrich R."/>
            <person name="Brambilla E."/>
            <person name="Klenk H.-P."/>
            <person name="Eisen J.A."/>
        </authorList>
    </citation>
    <scope>NUCLEOTIDE SEQUENCE [LARGE SCALE GENOMIC DNA]</scope>
    <source>
        <strain evidence="2">DSM 14238 / LMG 21431 / ACAM 643 / 9-3</strain>
    </source>
</reference>
<dbReference type="STRING" id="746697.Aeqsu_3167"/>
<dbReference type="PATRIC" id="fig|746697.3.peg.3215"/>
<dbReference type="KEGG" id="asl:Aeqsu_3167"/>
<dbReference type="AlphaFoldDB" id="I3Z033"/>
<gene>
    <name evidence="1" type="ordered locus">Aeqsu_3167</name>
</gene>
<organism evidence="1 2">
    <name type="scientific">Aequorivita sublithincola (strain DSM 14238 / LMG 21431 / ACAM 643 / 9-3)</name>
    <dbReference type="NCBI Taxonomy" id="746697"/>
    <lineage>
        <taxon>Bacteria</taxon>
        <taxon>Pseudomonadati</taxon>
        <taxon>Bacteroidota</taxon>
        <taxon>Flavobacteriia</taxon>
        <taxon>Flavobacteriales</taxon>
        <taxon>Flavobacteriaceae</taxon>
        <taxon>Aequorivita</taxon>
    </lineage>
</organism>
<dbReference type="InterPro" id="IPR050583">
    <property type="entry name" value="Mycobacterial_A85_antigen"/>
</dbReference>
<accession>I3Z033</accession>
<dbReference type="PANTHER" id="PTHR48098:SF6">
    <property type="entry name" value="FERRI-BACILLIBACTIN ESTERASE BESA"/>
    <property type="match status" value="1"/>
</dbReference>
<name>I3Z033_AEQSU</name>
<dbReference type="InterPro" id="IPR029058">
    <property type="entry name" value="AB_hydrolase_fold"/>
</dbReference>
<dbReference type="EMBL" id="CP003280">
    <property type="protein sequence ID" value="AFL82601.1"/>
    <property type="molecule type" value="Genomic_DNA"/>
</dbReference>
<dbReference type="InterPro" id="IPR000801">
    <property type="entry name" value="Esterase-like"/>
</dbReference>
<evidence type="ECO:0000313" key="1">
    <source>
        <dbReference type="EMBL" id="AFL82601.1"/>
    </source>
</evidence>
<dbReference type="RefSeq" id="WP_014783850.1">
    <property type="nucleotide sequence ID" value="NC_018013.1"/>
</dbReference>
<evidence type="ECO:0000313" key="2">
    <source>
        <dbReference type="Proteomes" id="UP000006049"/>
    </source>
</evidence>
<dbReference type="eggNOG" id="COG2382">
    <property type="taxonomic scope" value="Bacteria"/>
</dbReference>
<dbReference type="PANTHER" id="PTHR48098">
    <property type="entry name" value="ENTEROCHELIN ESTERASE-RELATED"/>
    <property type="match status" value="1"/>
</dbReference>
<proteinExistence type="predicted"/>
<keyword evidence="2" id="KW-1185">Reference proteome</keyword>
<dbReference type="Pfam" id="PF00756">
    <property type="entry name" value="Esterase"/>
    <property type="match status" value="1"/>
</dbReference>
<dbReference type="GO" id="GO:0016787">
    <property type="term" value="F:hydrolase activity"/>
    <property type="evidence" value="ECO:0007669"/>
    <property type="project" value="UniProtKB-KW"/>
</dbReference>
<protein>
    <submittedName>
        <fullName evidence="1">Putative hydrolase of alpha/beta superfamily</fullName>
    </submittedName>
</protein>
<sequence>MKKALLLGITILITSVISIVLFSYLTGNPTYPESVIQTTIYSKILNEEREVIIHLPINYDKTKKYPVMYVLDGSLQDKHIANKFDILSSAGYVLETIVVGIPNVSGKGRQRDYTPPYMKIDIDEKDSPLGGGDKFLAFMEKELLPFIEQNYSVSKTRSLAGNSRGGLLVMYSLLYKPELFKGRFCFSPAFWRDDNLIIKKASDFLSKNDNLNSFLYLSMGEDENDKMKNGFNEMTKTLNKKQDGKLVWFSEFTKNADHQNNAEISASVAIRKWSDYLKIVK</sequence>
<dbReference type="Proteomes" id="UP000006049">
    <property type="component" value="Chromosome"/>
</dbReference>